<dbReference type="PANTHER" id="PTHR34351">
    <property type="entry name" value="SLR1927 PROTEIN-RELATED"/>
    <property type="match status" value="1"/>
</dbReference>
<evidence type="ECO:0000313" key="3">
    <source>
        <dbReference type="EMBL" id="VAW41241.1"/>
    </source>
</evidence>
<dbReference type="InterPro" id="IPR002881">
    <property type="entry name" value="DUF58"/>
</dbReference>
<dbReference type="Pfam" id="PF01882">
    <property type="entry name" value="DUF58"/>
    <property type="match status" value="1"/>
</dbReference>
<keyword evidence="1" id="KW-1133">Transmembrane helix</keyword>
<accession>A0A3B0VE98</accession>
<feature type="transmembrane region" description="Helical" evidence="1">
    <location>
        <begin position="26"/>
        <end position="44"/>
    </location>
</feature>
<sequence length="353" mass="38947">MCHNRGMDKRSFPFPSQEKATIKVQLRLPLFFFLFLLMAALLLPNRVWNSLLIGLGGLLLVGYVWVRLLATGLYASRKLHFGWVAVGDRLEEQFELVNNAPIPALWVEIIDFSNIPGYKTAVVRSVPALNQNRWREAAVCTQRGQFSLGPWAIRSSDPFGLFQMTRFYAATQEIIIHPPIHGRLPIPLPSGTSSGQAQVRQRSWQATANAATVRPYQPSDPLRWIHWRISAHKDALFVRLFDQDAAGDIWLLLDCEAAVQLGGDTTDGVNNSIEQAVLLAASLAARAIGQNRAVGLGGYGRSPQIVHTGNGQGQQWRILRTLALLMADGNTNLATSLDDLGNIAQRGTAVIII</sequence>
<evidence type="ECO:0000259" key="2">
    <source>
        <dbReference type="Pfam" id="PF01882"/>
    </source>
</evidence>
<name>A0A3B0VE98_9ZZZZ</name>
<organism evidence="3">
    <name type="scientific">hydrothermal vent metagenome</name>
    <dbReference type="NCBI Taxonomy" id="652676"/>
    <lineage>
        <taxon>unclassified sequences</taxon>
        <taxon>metagenomes</taxon>
        <taxon>ecological metagenomes</taxon>
    </lineage>
</organism>
<feature type="domain" description="DUF58" evidence="2">
    <location>
        <begin position="213"/>
        <end position="353"/>
    </location>
</feature>
<reference evidence="3" key="1">
    <citation type="submission" date="2018-06" db="EMBL/GenBank/DDBJ databases">
        <authorList>
            <person name="Zhirakovskaya E."/>
        </authorList>
    </citation>
    <scope>NUCLEOTIDE SEQUENCE</scope>
</reference>
<keyword evidence="1" id="KW-0472">Membrane</keyword>
<gene>
    <name evidence="3" type="ORF">MNBD_CHLOROFLEXI01-3204</name>
</gene>
<protein>
    <recommendedName>
        <fullName evidence="2">DUF58 domain-containing protein</fullName>
    </recommendedName>
</protein>
<feature type="non-terminal residue" evidence="3">
    <location>
        <position position="353"/>
    </location>
</feature>
<proteinExistence type="predicted"/>
<dbReference type="AlphaFoldDB" id="A0A3B0VE98"/>
<evidence type="ECO:0000256" key="1">
    <source>
        <dbReference type="SAM" id="Phobius"/>
    </source>
</evidence>
<dbReference type="PANTHER" id="PTHR34351:SF2">
    <property type="entry name" value="DUF58 DOMAIN-CONTAINING PROTEIN"/>
    <property type="match status" value="1"/>
</dbReference>
<dbReference type="EMBL" id="UOEU01000831">
    <property type="protein sequence ID" value="VAW41241.1"/>
    <property type="molecule type" value="Genomic_DNA"/>
</dbReference>
<feature type="transmembrane region" description="Helical" evidence="1">
    <location>
        <begin position="50"/>
        <end position="70"/>
    </location>
</feature>
<keyword evidence="1" id="KW-0812">Transmembrane</keyword>